<dbReference type="InterPro" id="IPR037143">
    <property type="entry name" value="4-PPantetheinyl_Trfase_dom_sf"/>
</dbReference>
<dbReference type="Pfam" id="PF01648">
    <property type="entry name" value="ACPS"/>
    <property type="match status" value="1"/>
</dbReference>
<dbReference type="PANTHER" id="PTHR12215:SF10">
    <property type="entry name" value="L-AMINOADIPATE-SEMIALDEHYDE DEHYDROGENASE-PHOSPHOPANTETHEINYL TRANSFERASE"/>
    <property type="match status" value="1"/>
</dbReference>
<gene>
    <name evidence="4" type="ORF">GM418_01805</name>
</gene>
<dbReference type="KEGG" id="mcos:GM418_01805"/>
<dbReference type="GO" id="GO:0008897">
    <property type="term" value="F:holo-[acyl-carrier-protein] synthase activity"/>
    <property type="evidence" value="ECO:0007669"/>
    <property type="project" value="InterPro"/>
</dbReference>
<feature type="domain" description="4'-phosphopantetheinyl transferase" evidence="3">
    <location>
        <begin position="103"/>
        <end position="164"/>
    </location>
</feature>
<name>A0A6I6JQD8_9BACT</name>
<evidence type="ECO:0000313" key="4">
    <source>
        <dbReference type="EMBL" id="QGY42432.1"/>
    </source>
</evidence>
<dbReference type="GO" id="GO:0000287">
    <property type="term" value="F:magnesium ion binding"/>
    <property type="evidence" value="ECO:0007669"/>
    <property type="project" value="InterPro"/>
</dbReference>
<organism evidence="4 5">
    <name type="scientific">Maribellus comscasis</name>
    <dbReference type="NCBI Taxonomy" id="2681766"/>
    <lineage>
        <taxon>Bacteria</taxon>
        <taxon>Pseudomonadati</taxon>
        <taxon>Bacteroidota</taxon>
        <taxon>Bacteroidia</taxon>
        <taxon>Marinilabiliales</taxon>
        <taxon>Prolixibacteraceae</taxon>
        <taxon>Maribellus</taxon>
    </lineage>
</organism>
<proteinExistence type="inferred from homology"/>
<dbReference type="EMBL" id="CP046401">
    <property type="protein sequence ID" value="QGY42432.1"/>
    <property type="molecule type" value="Genomic_DNA"/>
</dbReference>
<comment type="similarity">
    <text evidence="1">Belongs to the P-Pant transferase superfamily. Gsp/Sfp/HetI/AcpT family.</text>
</comment>
<sequence length="214" mass="25022">MAFAKRIEQTDGVVGIWEITEELDVLYRQIHFSEKERKEFEMFSSIRRKKEFIAVRLLLQKLLGKKAEILYEDSGRPLLKNSTTNLSISHSGDLAVVFLSKKRIGIDVEDSKRKIENIAQRFLHEKEKSFVKDCGNPQKATILLWCAKEAIFKCSEKQGIDFRSEIFIPPFALLKEKKFKGEKVRENENITYQLQHFEYKNNVIVFCVEDVIKS</sequence>
<accession>A0A6I6JQD8</accession>
<dbReference type="Proteomes" id="UP000428260">
    <property type="component" value="Chromosome"/>
</dbReference>
<protein>
    <submittedName>
        <fullName evidence="4">4'-phosphopantetheinyl transferase superfamily protein</fullName>
    </submittedName>
</protein>
<dbReference type="InterPro" id="IPR008278">
    <property type="entry name" value="4-PPantetheinyl_Trfase_dom"/>
</dbReference>
<evidence type="ECO:0000256" key="1">
    <source>
        <dbReference type="ARBA" id="ARBA00010990"/>
    </source>
</evidence>
<dbReference type="Gene3D" id="3.90.470.20">
    <property type="entry name" value="4'-phosphopantetheinyl transferase domain"/>
    <property type="match status" value="2"/>
</dbReference>
<evidence type="ECO:0000259" key="3">
    <source>
        <dbReference type="Pfam" id="PF01648"/>
    </source>
</evidence>
<keyword evidence="5" id="KW-1185">Reference proteome</keyword>
<dbReference type="PANTHER" id="PTHR12215">
    <property type="entry name" value="PHOSPHOPANTETHEINE TRANSFERASE"/>
    <property type="match status" value="1"/>
</dbReference>
<keyword evidence="2 4" id="KW-0808">Transferase</keyword>
<dbReference type="AlphaFoldDB" id="A0A6I6JQD8"/>
<dbReference type="GO" id="GO:0005829">
    <property type="term" value="C:cytosol"/>
    <property type="evidence" value="ECO:0007669"/>
    <property type="project" value="TreeGrafter"/>
</dbReference>
<evidence type="ECO:0000313" key="5">
    <source>
        <dbReference type="Proteomes" id="UP000428260"/>
    </source>
</evidence>
<dbReference type="InterPro" id="IPR050559">
    <property type="entry name" value="P-Pant_transferase_sf"/>
</dbReference>
<evidence type="ECO:0000256" key="2">
    <source>
        <dbReference type="ARBA" id="ARBA00022679"/>
    </source>
</evidence>
<reference evidence="4 5" key="1">
    <citation type="submission" date="2019-11" db="EMBL/GenBank/DDBJ databases">
        <authorList>
            <person name="Zheng R.K."/>
            <person name="Sun C.M."/>
        </authorList>
    </citation>
    <scope>NUCLEOTIDE SEQUENCE [LARGE SCALE GENOMIC DNA]</scope>
    <source>
        <strain evidence="4 5">WC007</strain>
    </source>
</reference>
<dbReference type="GO" id="GO:0019878">
    <property type="term" value="P:lysine biosynthetic process via aminoadipic acid"/>
    <property type="evidence" value="ECO:0007669"/>
    <property type="project" value="TreeGrafter"/>
</dbReference>
<dbReference type="RefSeq" id="WP_158862567.1">
    <property type="nucleotide sequence ID" value="NZ_CP046401.1"/>
</dbReference>
<dbReference type="SUPFAM" id="SSF56214">
    <property type="entry name" value="4'-phosphopantetheinyl transferase"/>
    <property type="match status" value="2"/>
</dbReference>